<evidence type="ECO:0000313" key="3">
    <source>
        <dbReference type="EMBL" id="MFD1234551.1"/>
    </source>
</evidence>
<evidence type="ECO:0000256" key="1">
    <source>
        <dbReference type="ARBA" id="ARBA00022527"/>
    </source>
</evidence>
<dbReference type="EMBL" id="JBHTMB010000134">
    <property type="protein sequence ID" value="MFD1234551.1"/>
    <property type="molecule type" value="Genomic_DNA"/>
</dbReference>
<dbReference type="PANTHER" id="PTHR35526:SF3">
    <property type="entry name" value="ANTI-SIGMA-F FACTOR RSBW"/>
    <property type="match status" value="1"/>
</dbReference>
<dbReference type="Pfam" id="PF13581">
    <property type="entry name" value="HATPase_c_2"/>
    <property type="match status" value="1"/>
</dbReference>
<comment type="caution">
    <text evidence="3">The sequence shown here is derived from an EMBL/GenBank/DDBJ whole genome shotgun (WGS) entry which is preliminary data.</text>
</comment>
<proteinExistence type="predicted"/>
<gene>
    <name evidence="3" type="ORF">ACFQ34_14775</name>
</gene>
<keyword evidence="1" id="KW-0418">Kinase</keyword>
<keyword evidence="3" id="KW-0547">Nucleotide-binding</keyword>
<accession>A0ABW3VIH5</accession>
<dbReference type="RefSeq" id="WP_013677035.1">
    <property type="nucleotide sequence ID" value="NZ_BAABKS010000006.1"/>
</dbReference>
<dbReference type="InterPro" id="IPR003594">
    <property type="entry name" value="HATPase_dom"/>
</dbReference>
<keyword evidence="1" id="KW-0808">Transferase</keyword>
<dbReference type="InterPro" id="IPR036890">
    <property type="entry name" value="HATPase_C_sf"/>
</dbReference>
<dbReference type="Gene3D" id="3.30.565.10">
    <property type="entry name" value="Histidine kinase-like ATPase, C-terminal domain"/>
    <property type="match status" value="1"/>
</dbReference>
<dbReference type="Proteomes" id="UP001597182">
    <property type="component" value="Unassembled WGS sequence"/>
</dbReference>
<keyword evidence="3" id="KW-0067">ATP-binding</keyword>
<dbReference type="GO" id="GO:0005524">
    <property type="term" value="F:ATP binding"/>
    <property type="evidence" value="ECO:0007669"/>
    <property type="project" value="UniProtKB-KW"/>
</dbReference>
<name>A0ABW3VIH5_9PSEU</name>
<dbReference type="InterPro" id="IPR050267">
    <property type="entry name" value="Anti-sigma-factor_SerPK"/>
</dbReference>
<dbReference type="CDD" id="cd16936">
    <property type="entry name" value="HATPase_RsbW-like"/>
    <property type="match status" value="1"/>
</dbReference>
<evidence type="ECO:0000313" key="4">
    <source>
        <dbReference type="Proteomes" id="UP001597182"/>
    </source>
</evidence>
<protein>
    <submittedName>
        <fullName evidence="3">ATP-binding protein</fullName>
    </submittedName>
</protein>
<evidence type="ECO:0000259" key="2">
    <source>
        <dbReference type="Pfam" id="PF13581"/>
    </source>
</evidence>
<reference evidence="4" key="1">
    <citation type="journal article" date="2019" name="Int. J. Syst. Evol. Microbiol.">
        <title>The Global Catalogue of Microorganisms (GCM) 10K type strain sequencing project: providing services to taxonomists for standard genome sequencing and annotation.</title>
        <authorList>
            <consortium name="The Broad Institute Genomics Platform"/>
            <consortium name="The Broad Institute Genome Sequencing Center for Infectious Disease"/>
            <person name="Wu L."/>
            <person name="Ma J."/>
        </authorList>
    </citation>
    <scope>NUCLEOTIDE SEQUENCE [LARGE SCALE GENOMIC DNA]</scope>
    <source>
        <strain evidence="4">CCUG 49018</strain>
    </source>
</reference>
<feature type="domain" description="Histidine kinase/HSP90-like ATPase" evidence="2">
    <location>
        <begin position="8"/>
        <end position="124"/>
    </location>
</feature>
<sequence>MLVTIHQPRPDELADVREQVREALRDMDIAPDGEVGAAVVIVADELAVNAVTHARTPFAVSVEPRRDEVGREVVRVAVSDGAWSVQGGPETVTDGRPRLGLPMVRGLSVRWGIETRDEGKTVWADVRR</sequence>
<organism evidence="3 4">
    <name type="scientific">Pseudonocardia benzenivorans</name>
    <dbReference type="NCBI Taxonomy" id="228005"/>
    <lineage>
        <taxon>Bacteria</taxon>
        <taxon>Bacillati</taxon>
        <taxon>Actinomycetota</taxon>
        <taxon>Actinomycetes</taxon>
        <taxon>Pseudonocardiales</taxon>
        <taxon>Pseudonocardiaceae</taxon>
        <taxon>Pseudonocardia</taxon>
    </lineage>
</organism>
<keyword evidence="1" id="KW-0723">Serine/threonine-protein kinase</keyword>
<keyword evidence="4" id="KW-1185">Reference proteome</keyword>
<dbReference type="PANTHER" id="PTHR35526">
    <property type="entry name" value="ANTI-SIGMA-F FACTOR RSBW-RELATED"/>
    <property type="match status" value="1"/>
</dbReference>